<dbReference type="InterPro" id="IPR014710">
    <property type="entry name" value="RmlC-like_jellyroll"/>
</dbReference>
<protein>
    <submittedName>
        <fullName evidence="1">Mannose-6-phosphate isomerase-like protein (Cupin superfamily)</fullName>
    </submittedName>
</protein>
<gene>
    <name evidence="1" type="ORF">FHW18_003548</name>
</gene>
<accession>A0A7Y9IWB7</accession>
<dbReference type="AlphaFoldDB" id="A0A7Y9IWB7"/>
<dbReference type="SUPFAM" id="SSF51182">
    <property type="entry name" value="RmlC-like cupins"/>
    <property type="match status" value="1"/>
</dbReference>
<dbReference type="Gene3D" id="2.60.120.10">
    <property type="entry name" value="Jelly Rolls"/>
    <property type="match status" value="1"/>
</dbReference>
<dbReference type="EMBL" id="JACBYR010000001">
    <property type="protein sequence ID" value="NYE84277.1"/>
    <property type="molecule type" value="Genomic_DNA"/>
</dbReference>
<keyword evidence="1" id="KW-0413">Isomerase</keyword>
<name>A0A7Y9IWB7_9BURK</name>
<sequence length="181" mass="19778">MTLQSIQPTTQEMLMCVARFSELTRCSAGLPDMGLPEGQRTFLNVLGFEQPEGEGAYSPFGSEARAHIRHMKAGFGLSFISARPGKGVLMHAHDTVETFLCIDGQWRIDWEGPDGVESVMLGRLDFIACPVGVQRRFECVTPAPGQDEALLLGIIQGESPMGVYSPESVKRMREAGTMASR</sequence>
<dbReference type="GO" id="GO:0016853">
    <property type="term" value="F:isomerase activity"/>
    <property type="evidence" value="ECO:0007669"/>
    <property type="project" value="UniProtKB-KW"/>
</dbReference>
<dbReference type="RefSeq" id="WP_179587982.1">
    <property type="nucleotide sequence ID" value="NZ_JACBYR010000001.1"/>
</dbReference>
<keyword evidence="2" id="KW-1185">Reference proteome</keyword>
<evidence type="ECO:0000313" key="2">
    <source>
        <dbReference type="Proteomes" id="UP000542125"/>
    </source>
</evidence>
<dbReference type="InterPro" id="IPR011051">
    <property type="entry name" value="RmlC_Cupin_sf"/>
</dbReference>
<comment type="caution">
    <text evidence="1">The sequence shown here is derived from an EMBL/GenBank/DDBJ whole genome shotgun (WGS) entry which is preliminary data.</text>
</comment>
<evidence type="ECO:0000313" key="1">
    <source>
        <dbReference type="EMBL" id="NYE84277.1"/>
    </source>
</evidence>
<dbReference type="Proteomes" id="UP000542125">
    <property type="component" value="Unassembled WGS sequence"/>
</dbReference>
<organism evidence="1 2">
    <name type="scientific">Pigmentiphaga litoralis</name>
    <dbReference type="NCBI Taxonomy" id="516702"/>
    <lineage>
        <taxon>Bacteria</taxon>
        <taxon>Pseudomonadati</taxon>
        <taxon>Pseudomonadota</taxon>
        <taxon>Betaproteobacteria</taxon>
        <taxon>Burkholderiales</taxon>
        <taxon>Alcaligenaceae</taxon>
        <taxon>Pigmentiphaga</taxon>
    </lineage>
</organism>
<proteinExistence type="predicted"/>
<reference evidence="1 2" key="1">
    <citation type="submission" date="2020-07" db="EMBL/GenBank/DDBJ databases">
        <title>Genomic Encyclopedia of Type Strains, Phase IV (KMG-V): Genome sequencing to study the core and pangenomes of soil and plant-associated prokaryotes.</title>
        <authorList>
            <person name="Whitman W."/>
        </authorList>
    </citation>
    <scope>NUCLEOTIDE SEQUENCE [LARGE SCALE GENOMIC DNA]</scope>
    <source>
        <strain evidence="1 2">SAS40</strain>
    </source>
</reference>